<dbReference type="InterPro" id="IPR010618">
    <property type="entry name" value="RPF"/>
</dbReference>
<dbReference type="AlphaFoldDB" id="A0A329QH14"/>
<dbReference type="OrthoDB" id="1404170at2"/>
<dbReference type="Proteomes" id="UP000250462">
    <property type="component" value="Unassembled WGS sequence"/>
</dbReference>
<dbReference type="EMBL" id="QMIG01000020">
    <property type="protein sequence ID" value="RAW11476.1"/>
    <property type="molecule type" value="Genomic_DNA"/>
</dbReference>
<keyword evidence="5" id="KW-1133">Transmembrane helix</keyword>
<dbReference type="Gene3D" id="2.20.230.10">
    <property type="entry name" value="Resuscitation-promoting factor rpfb"/>
    <property type="match status" value="1"/>
</dbReference>
<dbReference type="GO" id="GO:0016787">
    <property type="term" value="F:hydrolase activity"/>
    <property type="evidence" value="ECO:0007669"/>
    <property type="project" value="UniProtKB-KW"/>
</dbReference>
<proteinExistence type="inferred from homology"/>
<gene>
    <name evidence="7" type="ORF">DPM12_16730</name>
</gene>
<evidence type="ECO:0000256" key="5">
    <source>
        <dbReference type="SAM" id="Phobius"/>
    </source>
</evidence>
<feature type="domain" description="G5" evidence="6">
    <location>
        <begin position="197"/>
        <end position="277"/>
    </location>
</feature>
<comment type="similarity">
    <text evidence="1">Belongs to the transglycosylase family. Rpf subfamily.</text>
</comment>
<organism evidence="7 8">
    <name type="scientific">Phytoactinopolyspora halophila</name>
    <dbReference type="NCBI Taxonomy" id="1981511"/>
    <lineage>
        <taxon>Bacteria</taxon>
        <taxon>Bacillati</taxon>
        <taxon>Actinomycetota</taxon>
        <taxon>Actinomycetes</taxon>
        <taxon>Jiangellales</taxon>
        <taxon>Jiangellaceae</taxon>
        <taxon>Phytoactinopolyspora</taxon>
    </lineage>
</organism>
<keyword evidence="5" id="KW-0472">Membrane</keyword>
<dbReference type="Pfam" id="PF03990">
    <property type="entry name" value="DUF348"/>
    <property type="match status" value="3"/>
</dbReference>
<dbReference type="SMART" id="SM01208">
    <property type="entry name" value="G5"/>
    <property type="match status" value="1"/>
</dbReference>
<sequence length="376" mass="40741">MRPSIKTIAINASVVTALVGGGVAYMTFNNAVALTVDGETETVHTFAGSVGDVLDAQGIEVSPRDEVVPSVDSTVDDGTEITVRHGREVSVTVDGVEKTFWTTALSVDEALSELGIRDEGADLSVARSRDIDRSGLDFEVRTPKDITVVADGEEEELTTTALTVREVLADSEVELEDRDIVEPSLDTTLSDEDEVVVKRVTVETETVEVELDYDTKREEDDSLTEGVTTVETEGETGLMERKVEKTYIDGELEDEETLSEEVVAEPVDEVVLVGTKPEEPNEPEEDDDGGGDNVDGGVWDRLAQCESGGDWSINTGNGYYGGLQFSLQTWRAYGGSGYPHENSKAEQIRIAEKVRDARGHYGDWPACARKLGLPTS</sequence>
<dbReference type="InterPro" id="IPR011098">
    <property type="entry name" value="G5_dom"/>
</dbReference>
<dbReference type="InterPro" id="IPR007137">
    <property type="entry name" value="DUF348"/>
</dbReference>
<protein>
    <submittedName>
        <fullName evidence="7">Resuscitation-promoting factor</fullName>
    </submittedName>
</protein>
<feature type="compositionally biased region" description="Acidic residues" evidence="4">
    <location>
        <begin position="280"/>
        <end position="290"/>
    </location>
</feature>
<dbReference type="Pfam" id="PF07501">
    <property type="entry name" value="G5"/>
    <property type="match status" value="1"/>
</dbReference>
<name>A0A329QH14_9ACTN</name>
<evidence type="ECO:0000256" key="4">
    <source>
        <dbReference type="SAM" id="MobiDB-lite"/>
    </source>
</evidence>
<dbReference type="RefSeq" id="WP_112259487.1">
    <property type="nucleotide sequence ID" value="NZ_QMIG01000020.1"/>
</dbReference>
<dbReference type="CDD" id="cd13925">
    <property type="entry name" value="RPF"/>
    <property type="match status" value="1"/>
</dbReference>
<accession>A0A329QH14</accession>
<dbReference type="PROSITE" id="PS51109">
    <property type="entry name" value="G5"/>
    <property type="match status" value="1"/>
</dbReference>
<dbReference type="InterPro" id="IPR023346">
    <property type="entry name" value="Lysozyme-like_dom_sf"/>
</dbReference>
<feature type="transmembrane region" description="Helical" evidence="5">
    <location>
        <begin position="7"/>
        <end position="28"/>
    </location>
</feature>
<feature type="region of interest" description="Disordered" evidence="4">
    <location>
        <begin position="274"/>
        <end position="297"/>
    </location>
</feature>
<reference evidence="7 8" key="1">
    <citation type="submission" date="2018-06" db="EMBL/GenBank/DDBJ databases">
        <title>Phytoactinopolyspora halophila sp. nov., a novel halophilic actinomycete isolated from a saline soil in China.</title>
        <authorList>
            <person name="Tang S.-K."/>
        </authorList>
    </citation>
    <scope>NUCLEOTIDE SEQUENCE [LARGE SCALE GENOMIC DNA]</scope>
    <source>
        <strain evidence="7 8">YIM 96934</strain>
    </source>
</reference>
<evidence type="ECO:0000313" key="8">
    <source>
        <dbReference type="Proteomes" id="UP000250462"/>
    </source>
</evidence>
<keyword evidence="3" id="KW-0378">Hydrolase</keyword>
<keyword evidence="2" id="KW-0732">Signal</keyword>
<evidence type="ECO:0000256" key="2">
    <source>
        <dbReference type="ARBA" id="ARBA00022729"/>
    </source>
</evidence>
<keyword evidence="5" id="KW-0812">Transmembrane</keyword>
<evidence type="ECO:0000259" key="6">
    <source>
        <dbReference type="PROSITE" id="PS51109"/>
    </source>
</evidence>
<keyword evidence="8" id="KW-1185">Reference proteome</keyword>
<evidence type="ECO:0000256" key="3">
    <source>
        <dbReference type="ARBA" id="ARBA00022801"/>
    </source>
</evidence>
<evidence type="ECO:0000256" key="1">
    <source>
        <dbReference type="ARBA" id="ARBA00010830"/>
    </source>
</evidence>
<dbReference type="Pfam" id="PF06737">
    <property type="entry name" value="Transglycosylas"/>
    <property type="match status" value="1"/>
</dbReference>
<comment type="caution">
    <text evidence="7">The sequence shown here is derived from an EMBL/GenBank/DDBJ whole genome shotgun (WGS) entry which is preliminary data.</text>
</comment>
<evidence type="ECO:0000313" key="7">
    <source>
        <dbReference type="EMBL" id="RAW11476.1"/>
    </source>
</evidence>
<dbReference type="Gene3D" id="1.10.530.10">
    <property type="match status" value="1"/>
</dbReference>
<dbReference type="SUPFAM" id="SSF53955">
    <property type="entry name" value="Lysozyme-like"/>
    <property type="match status" value="1"/>
</dbReference>